<feature type="transmembrane region" description="Helical" evidence="1">
    <location>
        <begin position="102"/>
        <end position="121"/>
    </location>
</feature>
<dbReference type="Pfam" id="PF09605">
    <property type="entry name" value="Trep_Strep"/>
    <property type="match status" value="1"/>
</dbReference>
<keyword evidence="3" id="KW-1185">Reference proteome</keyword>
<proteinExistence type="predicted"/>
<dbReference type="Proteomes" id="UP000614996">
    <property type="component" value="Unassembled WGS sequence"/>
</dbReference>
<reference evidence="3" key="1">
    <citation type="journal article" date="2021" name="Int. J. Syst. Evol. Microbiol.">
        <title>Actinocatenispora comari sp. nov., an endophytic actinomycete isolated from aerial parts of Comarum salesowianum.</title>
        <authorList>
            <person name="Oyunbileg N."/>
            <person name="Iizaka Y."/>
            <person name="Hamada M."/>
            <person name="Davaapurev B.O."/>
            <person name="Fukumoto A."/>
            <person name="Tsetseg B."/>
            <person name="Kato F."/>
            <person name="Tamura T."/>
            <person name="Batkhuu J."/>
            <person name="Anzai Y."/>
        </authorList>
    </citation>
    <scope>NUCLEOTIDE SEQUENCE [LARGE SCALE GENOMIC DNA]</scope>
    <source>
        <strain evidence="3">NUM-2625</strain>
    </source>
</reference>
<sequence length="212" mass="22614">MSANPSTQGQAETGARPFSLRLSARDLLRVAIFAVIFIVATYVIGMLGIISPLVWLLIVPLQAIVGGVTVLLFLTRVRHAGMLTLFGVVVAMFYLVGGNTLLSSTGIVGLGLVAELILWAGRYRSKWAMIWAYTVFGLSFFTPFLPLLVDRTAYLASSNFTDMGKAYVHASDTLLSVPVISLLACIVLASSFLGGVFGSAILGKHFVRAGLA</sequence>
<comment type="caution">
    <text evidence="2">The sequence shown here is derived from an EMBL/GenBank/DDBJ whole genome shotgun (WGS) entry which is preliminary data.</text>
</comment>
<keyword evidence="1" id="KW-0472">Membrane</keyword>
<evidence type="ECO:0000256" key="1">
    <source>
        <dbReference type="SAM" id="Phobius"/>
    </source>
</evidence>
<gene>
    <name evidence="2" type="ORF">NUM_06340</name>
</gene>
<evidence type="ECO:0000313" key="2">
    <source>
        <dbReference type="EMBL" id="GIL25379.1"/>
    </source>
</evidence>
<feature type="transmembrane region" description="Helical" evidence="1">
    <location>
        <begin position="128"/>
        <end position="149"/>
    </location>
</feature>
<organism evidence="2 3">
    <name type="scientific">Actinocatenispora comari</name>
    <dbReference type="NCBI Taxonomy" id="2807577"/>
    <lineage>
        <taxon>Bacteria</taxon>
        <taxon>Bacillati</taxon>
        <taxon>Actinomycetota</taxon>
        <taxon>Actinomycetes</taxon>
        <taxon>Micromonosporales</taxon>
        <taxon>Micromonosporaceae</taxon>
        <taxon>Actinocatenispora</taxon>
    </lineage>
</organism>
<feature type="transmembrane region" description="Helical" evidence="1">
    <location>
        <begin position="179"/>
        <end position="202"/>
    </location>
</feature>
<keyword evidence="1" id="KW-0812">Transmembrane</keyword>
<dbReference type="AlphaFoldDB" id="A0A8J4A5I2"/>
<dbReference type="InterPro" id="IPR011733">
    <property type="entry name" value="CHP02185_IM"/>
</dbReference>
<name>A0A8J4A5I2_9ACTN</name>
<dbReference type="EMBL" id="BOPO01000006">
    <property type="protein sequence ID" value="GIL25379.1"/>
    <property type="molecule type" value="Genomic_DNA"/>
</dbReference>
<keyword evidence="1" id="KW-1133">Transmembrane helix</keyword>
<feature type="transmembrane region" description="Helical" evidence="1">
    <location>
        <begin position="80"/>
        <end position="96"/>
    </location>
</feature>
<dbReference type="NCBIfam" id="TIGR02185">
    <property type="entry name" value="Trep_Strep"/>
    <property type="match status" value="1"/>
</dbReference>
<accession>A0A8J4A5I2</accession>
<evidence type="ECO:0000313" key="3">
    <source>
        <dbReference type="Proteomes" id="UP000614996"/>
    </source>
</evidence>
<protein>
    <submittedName>
        <fullName evidence="2">Uncharacterized protein</fullName>
    </submittedName>
</protein>
<dbReference type="RefSeq" id="WP_207123002.1">
    <property type="nucleotide sequence ID" value="NZ_BOPO01000006.1"/>
</dbReference>
<feature type="transmembrane region" description="Helical" evidence="1">
    <location>
        <begin position="27"/>
        <end position="47"/>
    </location>
</feature>
<feature type="transmembrane region" description="Helical" evidence="1">
    <location>
        <begin position="53"/>
        <end position="73"/>
    </location>
</feature>